<comment type="caution">
    <text evidence="1">The sequence shown here is derived from an EMBL/GenBank/DDBJ whole genome shotgun (WGS) entry which is preliminary data.</text>
</comment>
<proteinExistence type="predicted"/>
<reference evidence="1" key="1">
    <citation type="submission" date="2023-01" db="EMBL/GenBank/DDBJ databases">
        <title>The growth and conidiation of Purpureocillium lavendulum are regulated by nitrogen source and histone H3K14 acetylation.</title>
        <authorList>
            <person name="Tang P."/>
            <person name="Han J."/>
            <person name="Zhang C."/>
            <person name="Tang P."/>
            <person name="Qi F."/>
            <person name="Zhang K."/>
            <person name="Liang L."/>
        </authorList>
    </citation>
    <scope>NUCLEOTIDE SEQUENCE</scope>
    <source>
        <strain evidence="1">YMF1.00683</strain>
    </source>
</reference>
<protein>
    <submittedName>
        <fullName evidence="1">Vacuolar protein sorting protein</fullName>
    </submittedName>
</protein>
<evidence type="ECO:0000313" key="2">
    <source>
        <dbReference type="Proteomes" id="UP001163105"/>
    </source>
</evidence>
<keyword evidence="2" id="KW-1185">Reference proteome</keyword>
<dbReference type="EMBL" id="JAQHRD010000001">
    <property type="protein sequence ID" value="KAJ6447265.1"/>
    <property type="molecule type" value="Genomic_DNA"/>
</dbReference>
<name>A0AB34G6L6_9HYPO</name>
<dbReference type="AlphaFoldDB" id="A0AB34G6L6"/>
<dbReference type="Proteomes" id="UP001163105">
    <property type="component" value="Unassembled WGS sequence"/>
</dbReference>
<organism evidence="1 2">
    <name type="scientific">Purpureocillium lavendulum</name>
    <dbReference type="NCBI Taxonomy" id="1247861"/>
    <lineage>
        <taxon>Eukaryota</taxon>
        <taxon>Fungi</taxon>
        <taxon>Dikarya</taxon>
        <taxon>Ascomycota</taxon>
        <taxon>Pezizomycotina</taxon>
        <taxon>Sordariomycetes</taxon>
        <taxon>Hypocreomycetidae</taxon>
        <taxon>Hypocreales</taxon>
        <taxon>Ophiocordycipitaceae</taxon>
        <taxon>Purpureocillium</taxon>
    </lineage>
</organism>
<evidence type="ECO:0000313" key="1">
    <source>
        <dbReference type="EMBL" id="KAJ6447265.1"/>
    </source>
</evidence>
<sequence>MPESQAGLAGRMKWLVLRYPKPPGSIIALGSILSRADDPETRLNHIIQNCGSSDMNTDHLDNVDRPYVHDESTAVQRSIQVELSNDRSAFAEGVAPVLFGLGVHADGKSSNSVQTTVDALNVVAQVFQPPQMHLDLYMKRAVADPGVQHYMRSTFFSKKLYLVVGIATADTLSVKEARTQESSVVASGGIGLQPGTVHAAAESAHHRRCNNSSDFVVGKTCVFAYRVREFICYKTTSRRAVKDKGDVSRGAMFALDDGDGDREDTSAAEAAFVATFNTFTHPEDVSHISDASGMGNGILCVLSA</sequence>
<accession>A0AB34G6L6</accession>
<gene>
    <name evidence="1" type="ORF">O9K51_02040</name>
</gene>